<evidence type="ECO:0000256" key="5">
    <source>
        <dbReference type="PROSITE-ProRule" id="PRU00076"/>
    </source>
</evidence>
<dbReference type="InterPro" id="IPR049883">
    <property type="entry name" value="NOTCH1_EGF-like"/>
</dbReference>
<protein>
    <recommendedName>
        <fullName evidence="8">EGF-like domain-containing protein</fullName>
    </recommendedName>
</protein>
<dbReference type="FunFam" id="2.10.25.10:FF:000038">
    <property type="entry name" value="Fibrillin 2"/>
    <property type="match status" value="1"/>
</dbReference>
<evidence type="ECO:0000256" key="4">
    <source>
        <dbReference type="ARBA" id="ARBA00023157"/>
    </source>
</evidence>
<evidence type="ECO:0000313" key="10">
    <source>
        <dbReference type="Proteomes" id="UP001174909"/>
    </source>
</evidence>
<keyword evidence="7" id="KW-0472">Membrane</keyword>
<dbReference type="Gene3D" id="2.10.25.10">
    <property type="entry name" value="Laminin"/>
    <property type="match status" value="1"/>
</dbReference>
<feature type="non-terminal residue" evidence="9">
    <location>
        <position position="1"/>
    </location>
</feature>
<gene>
    <name evidence="9" type="ORF">GBAR_LOCUS19104</name>
</gene>
<dbReference type="InterPro" id="IPR000742">
    <property type="entry name" value="EGF"/>
</dbReference>
<dbReference type="GO" id="GO:0005509">
    <property type="term" value="F:calcium ion binding"/>
    <property type="evidence" value="ECO:0007669"/>
    <property type="project" value="InterPro"/>
</dbReference>
<dbReference type="SUPFAM" id="SSF57196">
    <property type="entry name" value="EGF/Laminin"/>
    <property type="match status" value="1"/>
</dbReference>
<accession>A0AA35SQS1</accession>
<evidence type="ECO:0000256" key="3">
    <source>
        <dbReference type="ARBA" id="ARBA00022737"/>
    </source>
</evidence>
<evidence type="ECO:0000256" key="6">
    <source>
        <dbReference type="SAM" id="MobiDB-lite"/>
    </source>
</evidence>
<keyword evidence="7" id="KW-0812">Transmembrane</keyword>
<dbReference type="InterPro" id="IPR000152">
    <property type="entry name" value="EGF-type_Asp/Asn_hydroxyl_site"/>
</dbReference>
<dbReference type="SMART" id="SM00181">
    <property type="entry name" value="EGF"/>
    <property type="match status" value="1"/>
</dbReference>
<dbReference type="SMART" id="SM00179">
    <property type="entry name" value="EGF_CA"/>
    <property type="match status" value="1"/>
</dbReference>
<keyword evidence="7" id="KW-1133">Transmembrane helix</keyword>
<feature type="domain" description="EGF-like" evidence="8">
    <location>
        <begin position="1"/>
        <end position="43"/>
    </location>
</feature>
<keyword evidence="2" id="KW-0732">Signal</keyword>
<dbReference type="PROSITE" id="PS00010">
    <property type="entry name" value="ASX_HYDROXYL"/>
    <property type="match status" value="1"/>
</dbReference>
<evidence type="ECO:0000256" key="2">
    <source>
        <dbReference type="ARBA" id="ARBA00022729"/>
    </source>
</evidence>
<organism evidence="9 10">
    <name type="scientific">Geodia barretti</name>
    <name type="common">Barrett's horny sponge</name>
    <dbReference type="NCBI Taxonomy" id="519541"/>
    <lineage>
        <taxon>Eukaryota</taxon>
        <taxon>Metazoa</taxon>
        <taxon>Porifera</taxon>
        <taxon>Demospongiae</taxon>
        <taxon>Heteroscleromorpha</taxon>
        <taxon>Tetractinellida</taxon>
        <taxon>Astrophorina</taxon>
        <taxon>Geodiidae</taxon>
        <taxon>Geodia</taxon>
    </lineage>
</organism>
<keyword evidence="4" id="KW-1015">Disulfide bond</keyword>
<dbReference type="InterPro" id="IPR001881">
    <property type="entry name" value="EGF-like_Ca-bd_dom"/>
</dbReference>
<evidence type="ECO:0000256" key="7">
    <source>
        <dbReference type="SAM" id="Phobius"/>
    </source>
</evidence>
<feature type="region of interest" description="Disordered" evidence="6">
    <location>
        <begin position="213"/>
        <end position="286"/>
    </location>
</feature>
<dbReference type="EMBL" id="CASHTH010002700">
    <property type="protein sequence ID" value="CAI8033874.1"/>
    <property type="molecule type" value="Genomic_DNA"/>
</dbReference>
<dbReference type="CDD" id="cd00054">
    <property type="entry name" value="EGF_CA"/>
    <property type="match status" value="1"/>
</dbReference>
<evidence type="ECO:0000256" key="1">
    <source>
        <dbReference type="ARBA" id="ARBA00022536"/>
    </source>
</evidence>
<reference evidence="9" key="1">
    <citation type="submission" date="2023-03" db="EMBL/GenBank/DDBJ databases">
        <authorList>
            <person name="Steffen K."/>
            <person name="Cardenas P."/>
        </authorList>
    </citation>
    <scope>NUCLEOTIDE SEQUENCE</scope>
</reference>
<dbReference type="Proteomes" id="UP001174909">
    <property type="component" value="Unassembled WGS sequence"/>
</dbReference>
<keyword evidence="1 5" id="KW-0245">EGF-like domain</keyword>
<dbReference type="AlphaFoldDB" id="A0AA35SQS1"/>
<comment type="caution">
    <text evidence="9">The sequence shown here is derived from an EMBL/GenBank/DDBJ whole genome shotgun (WGS) entry which is preliminary data.</text>
</comment>
<sequence>TDECAEETHDCGENALCNNTVGGYVCVCEDGYSPLDDRNVNCTRLAPTSITLPETASITLPEFATINALDTASVSISMDVMGTPRPARDGREPGLTVGLTLALILTLLLLLAVLVTVLLSYIARRRHERQRHSTGLGSTSGRGEGRGGGAVYVDGKLSTTLFVTELQLDTDSPHNSSPTVHLTTNNIADSTRTRTSGQQDTLQYNVSPYTPHLSDAPTLLSQSRHNPPDPVPIEKSATLVQPTRPLGDYVNLENNPRTPKSSPPNSNITLPEDSKTVSTDAVGISD</sequence>
<keyword evidence="3" id="KW-0677">Repeat</keyword>
<feature type="compositionally biased region" description="Polar residues" evidence="6">
    <location>
        <begin position="252"/>
        <end position="269"/>
    </location>
</feature>
<feature type="non-terminal residue" evidence="9">
    <location>
        <position position="286"/>
    </location>
</feature>
<dbReference type="PROSITE" id="PS50026">
    <property type="entry name" value="EGF_3"/>
    <property type="match status" value="1"/>
</dbReference>
<evidence type="ECO:0000259" key="8">
    <source>
        <dbReference type="PROSITE" id="PS50026"/>
    </source>
</evidence>
<evidence type="ECO:0000313" key="9">
    <source>
        <dbReference type="EMBL" id="CAI8033874.1"/>
    </source>
</evidence>
<keyword evidence="10" id="KW-1185">Reference proteome</keyword>
<dbReference type="Pfam" id="PF07645">
    <property type="entry name" value="EGF_CA"/>
    <property type="match status" value="1"/>
</dbReference>
<feature type="region of interest" description="Disordered" evidence="6">
    <location>
        <begin position="129"/>
        <end position="149"/>
    </location>
</feature>
<name>A0AA35SQS1_GEOBA</name>
<proteinExistence type="predicted"/>
<comment type="caution">
    <text evidence="5">Lacks conserved residue(s) required for the propagation of feature annotation.</text>
</comment>
<feature type="transmembrane region" description="Helical" evidence="7">
    <location>
        <begin position="99"/>
        <end position="123"/>
    </location>
</feature>
<feature type="compositionally biased region" description="Gly residues" evidence="6">
    <location>
        <begin position="138"/>
        <end position="149"/>
    </location>
</feature>